<dbReference type="EMBL" id="SRYB01000004">
    <property type="protein sequence ID" value="TGY79995.1"/>
    <property type="molecule type" value="Genomic_DNA"/>
</dbReference>
<gene>
    <name evidence="1" type="ORF">E5331_04190</name>
</gene>
<proteinExistence type="predicted"/>
<comment type="caution">
    <text evidence="1">The sequence shown here is derived from an EMBL/GenBank/DDBJ whole genome shotgun (WGS) entry which is preliminary data.</text>
</comment>
<organism evidence="1 2">
    <name type="scientific">Lepagella muris</name>
    <dbReference type="NCBI Taxonomy" id="3032870"/>
    <lineage>
        <taxon>Bacteria</taxon>
        <taxon>Pseudomonadati</taxon>
        <taxon>Bacteroidota</taxon>
        <taxon>Bacteroidia</taxon>
        <taxon>Bacteroidales</taxon>
        <taxon>Muribaculaceae</taxon>
        <taxon>Lepagella</taxon>
    </lineage>
</organism>
<sequence>MSIIQTISNSIKAAVGYQQSFDELLAAHDVTRAVAMMTCHSDKAASYLREYEVSTHKVMEREDRAVKDKKGNFLRWSKRNKIPIPYPKFINEISLVFLYGRPVKWTQLSEGTDYAYSYYKDLMRDIRFDSCVREAKRAAGAEGVSAILYHVFRDENTNKPRLLLNVLSKKNNDDIYIIKDQYKRLRAFAWGYYLTEQGNRTVHHVDVYTADKIYRCKRGNIGWEVDTYDNPVGKIPVLLFEQDPEHSDVQPMIERVENSESVEADVIDRFANPAMVATADVLNSLPKQEEEAKLFILKNGGNMSYLTWNDASESKKNQFERLDKHILSKSFTPNIDFDNMKSLGNLSAKAIRKVMLLAVIKAEKHKEKHDGYMSRHASLMIAIMGNVLDYIHKAEFEKLNLGHEFQEPFGDDVSDLLADISKQFNDGALSRETYVELSYLVKDVKGEMERIKTEQAENLAQQMALQRMDAFEPTD</sequence>
<evidence type="ECO:0000313" key="1">
    <source>
        <dbReference type="EMBL" id="TGY79995.1"/>
    </source>
</evidence>
<keyword evidence="2" id="KW-1185">Reference proteome</keyword>
<reference evidence="1" key="1">
    <citation type="submission" date="2019-04" db="EMBL/GenBank/DDBJ databases">
        <title>Microbes associate with the intestines of laboratory mice.</title>
        <authorList>
            <person name="Navarre W."/>
            <person name="Wong E."/>
            <person name="Huang K."/>
            <person name="Tropini C."/>
            <person name="Ng K."/>
            <person name="Yu B."/>
        </authorList>
    </citation>
    <scope>NUCLEOTIDE SEQUENCE</scope>
    <source>
        <strain evidence="1">NM04_E33</strain>
    </source>
</reference>
<protein>
    <submittedName>
        <fullName evidence="1">Phage portal protein</fullName>
    </submittedName>
</protein>
<evidence type="ECO:0000313" key="2">
    <source>
        <dbReference type="Proteomes" id="UP000306319"/>
    </source>
</evidence>
<dbReference type="Proteomes" id="UP000306319">
    <property type="component" value="Unassembled WGS sequence"/>
</dbReference>
<name>A0AC61RGG5_9BACT</name>
<accession>A0AC61RGG5</accession>